<dbReference type="EMBL" id="CP123759">
    <property type="protein sequence ID" value="WGO84499.1"/>
    <property type="molecule type" value="Genomic_DNA"/>
</dbReference>
<evidence type="ECO:0000313" key="2">
    <source>
        <dbReference type="EMBL" id="WGO83170.1"/>
    </source>
</evidence>
<sequence>MSTKKLLITMIVAFIIGFMITRVAFDYITINITITPWILITILFFPASYAVQAMLKIPEASEHTQLTLSELRRLKGIIVIKQRKLSILIWFYAISAVISAILFLLQAPIVSMNTVIAVSFGLIVSSLSSLSYVSSIMAEIQSFKSLMIHRADKTKKKNELLEKLK</sequence>
<dbReference type="EMBL" id="CP123759">
    <property type="protein sequence ID" value="WGO83170.1"/>
    <property type="molecule type" value="Genomic_DNA"/>
</dbReference>
<dbReference type="RefSeq" id="WP_280937831.1">
    <property type="nucleotide sequence ID" value="NZ_CP123759.1"/>
</dbReference>
<organism evidence="3 4">
    <name type="scientific">Arsenophonus apicola</name>
    <dbReference type="NCBI Taxonomy" id="2879119"/>
    <lineage>
        <taxon>Bacteria</taxon>
        <taxon>Pseudomonadati</taxon>
        <taxon>Pseudomonadota</taxon>
        <taxon>Gammaproteobacteria</taxon>
        <taxon>Enterobacterales</taxon>
        <taxon>Morganellaceae</taxon>
        <taxon>Arsenophonus</taxon>
    </lineage>
</organism>
<evidence type="ECO:0000313" key="3">
    <source>
        <dbReference type="EMBL" id="WGO84499.1"/>
    </source>
</evidence>
<keyword evidence="4" id="KW-1185">Reference proteome</keyword>
<reference evidence="3 4" key="1">
    <citation type="submission" date="2023-04" db="EMBL/GenBank/DDBJ databases">
        <title>Genome dynamics across the evolutionary transition to endosymbiosis.</title>
        <authorList>
            <person name="Siozios S."/>
            <person name="Nadal-Jimenez P."/>
            <person name="Azagi T."/>
            <person name="Sprong H."/>
            <person name="Frost C.L."/>
            <person name="Parratt S.R."/>
            <person name="Taylor G."/>
            <person name="Brettell L."/>
            <person name="Lew K.C."/>
            <person name="Croft L."/>
            <person name="King K.C."/>
            <person name="Brockhurst M.A."/>
            <person name="Hypsa V."/>
            <person name="Novakova E."/>
            <person name="Darby A.C."/>
            <person name="Hurst G.D.D."/>
        </authorList>
    </citation>
    <scope>NUCLEOTIDE SEQUENCE [LARGE SCALE GENOMIC DNA]</scope>
    <source>
        <strain evidence="4">aApi_AU</strain>
        <strain evidence="3">AApi_AU</strain>
    </source>
</reference>
<keyword evidence="1" id="KW-0472">Membrane</keyword>
<feature type="transmembrane region" description="Helical" evidence="1">
    <location>
        <begin position="115"/>
        <end position="138"/>
    </location>
</feature>
<feature type="transmembrane region" description="Helical" evidence="1">
    <location>
        <begin position="37"/>
        <end position="55"/>
    </location>
</feature>
<keyword evidence="1" id="KW-0812">Transmembrane</keyword>
<feature type="transmembrane region" description="Helical" evidence="1">
    <location>
        <begin position="87"/>
        <end position="109"/>
    </location>
</feature>
<accession>A0ABY8P7T3</accession>
<keyword evidence="1" id="KW-1133">Transmembrane helix</keyword>
<proteinExistence type="predicted"/>
<evidence type="ECO:0000256" key="1">
    <source>
        <dbReference type="SAM" id="Phobius"/>
    </source>
</evidence>
<dbReference type="Proteomes" id="UP001231859">
    <property type="component" value="Chromosome"/>
</dbReference>
<evidence type="ECO:0000313" key="4">
    <source>
        <dbReference type="Proteomes" id="UP001231859"/>
    </source>
</evidence>
<feature type="transmembrane region" description="Helical" evidence="1">
    <location>
        <begin position="7"/>
        <end position="25"/>
    </location>
</feature>
<gene>
    <name evidence="3" type="ORF">QG404_06375</name>
    <name evidence="2" type="ORF">QG404_12620</name>
</gene>
<protein>
    <submittedName>
        <fullName evidence="3">Uncharacterized protein</fullName>
    </submittedName>
</protein>
<name>A0ABY8P7T3_9GAMM</name>